<evidence type="ECO:0000256" key="12">
    <source>
        <dbReference type="PROSITE-ProRule" id="PRU00283"/>
    </source>
</evidence>
<comment type="subcellular location">
    <subcellularLocation>
        <location evidence="1">Cytoplasm</location>
        <location evidence="1">Cytoskeleton</location>
    </subcellularLocation>
</comment>
<dbReference type="SMART" id="SM00109">
    <property type="entry name" value="C1"/>
    <property type="match status" value="1"/>
</dbReference>
<dbReference type="WBParaSite" id="Minc3s00388g11452">
    <property type="protein sequence ID" value="Minc3s00388g11452"/>
    <property type="gene ID" value="Minc3s00388g11452"/>
</dbReference>
<feature type="binding site" evidence="12">
    <location>
        <begin position="107"/>
        <end position="114"/>
    </location>
    <ligand>
        <name>ATP</name>
        <dbReference type="ChEBI" id="CHEBI:30616"/>
    </ligand>
</feature>
<dbReference type="SMART" id="SM00129">
    <property type="entry name" value="KISc"/>
    <property type="match status" value="1"/>
</dbReference>
<dbReference type="PROSITE" id="PS50067">
    <property type="entry name" value="KINESIN_MOTOR_2"/>
    <property type="match status" value="1"/>
</dbReference>
<dbReference type="InterPro" id="IPR002219">
    <property type="entry name" value="PKC_DAG/PE"/>
</dbReference>
<feature type="domain" description="Phorbol-ester/DAG-type" evidence="16">
    <location>
        <begin position="952"/>
        <end position="1014"/>
    </location>
</feature>
<evidence type="ECO:0000259" key="15">
    <source>
        <dbReference type="PROSITE" id="PS50067"/>
    </source>
</evidence>
<reference evidence="18" key="1">
    <citation type="submission" date="2022-11" db="UniProtKB">
        <authorList>
            <consortium name="WormBaseParasite"/>
        </authorList>
    </citation>
    <scope>IDENTIFICATION</scope>
</reference>
<dbReference type="SUPFAM" id="SSF50729">
    <property type="entry name" value="PH domain-like"/>
    <property type="match status" value="1"/>
</dbReference>
<evidence type="ECO:0000256" key="7">
    <source>
        <dbReference type="ARBA" id="ARBA00022833"/>
    </source>
</evidence>
<dbReference type="FunFam" id="3.40.850.10:FF:000019">
    <property type="entry name" value="Kinesin-like protein KIN-5D"/>
    <property type="match status" value="1"/>
</dbReference>
<feature type="coiled-coil region" evidence="13">
    <location>
        <begin position="860"/>
        <end position="894"/>
    </location>
</feature>
<evidence type="ECO:0000256" key="6">
    <source>
        <dbReference type="ARBA" id="ARBA00022741"/>
    </source>
</evidence>
<keyword evidence="17" id="KW-1185">Reference proteome</keyword>
<dbReference type="InterPro" id="IPR019821">
    <property type="entry name" value="Kinesin_motor_CS"/>
</dbReference>
<dbReference type="InterPro" id="IPR001752">
    <property type="entry name" value="Kinesin_motor_dom"/>
</dbReference>
<evidence type="ECO:0000256" key="11">
    <source>
        <dbReference type="ARBA" id="ARBA00034704"/>
    </source>
</evidence>
<organism evidence="17 18">
    <name type="scientific">Meloidogyne incognita</name>
    <name type="common">Southern root-knot nematode worm</name>
    <name type="synonym">Oxyuris incognita</name>
    <dbReference type="NCBI Taxonomy" id="6306"/>
    <lineage>
        <taxon>Eukaryota</taxon>
        <taxon>Metazoa</taxon>
        <taxon>Ecdysozoa</taxon>
        <taxon>Nematoda</taxon>
        <taxon>Chromadorea</taxon>
        <taxon>Rhabditida</taxon>
        <taxon>Tylenchina</taxon>
        <taxon>Tylenchomorpha</taxon>
        <taxon>Tylenchoidea</taxon>
        <taxon>Meloidogynidae</taxon>
        <taxon>Meloidogyninae</taxon>
        <taxon>Meloidogyne</taxon>
        <taxon>Meloidogyne incognita group</taxon>
    </lineage>
</organism>
<dbReference type="SMART" id="SM00233">
    <property type="entry name" value="PH"/>
    <property type="match status" value="1"/>
</dbReference>
<feature type="domain" description="PH" evidence="14">
    <location>
        <begin position="1047"/>
        <end position="1163"/>
    </location>
</feature>
<evidence type="ECO:0000256" key="4">
    <source>
        <dbReference type="ARBA" id="ARBA00022701"/>
    </source>
</evidence>
<proteinExistence type="inferred from homology"/>
<evidence type="ECO:0000256" key="2">
    <source>
        <dbReference type="ARBA" id="ARBA00022490"/>
    </source>
</evidence>
<dbReference type="GO" id="GO:0005634">
    <property type="term" value="C:nucleus"/>
    <property type="evidence" value="ECO:0007669"/>
    <property type="project" value="TreeGrafter"/>
</dbReference>
<evidence type="ECO:0000259" key="14">
    <source>
        <dbReference type="PROSITE" id="PS50003"/>
    </source>
</evidence>
<dbReference type="GO" id="GO:0008574">
    <property type="term" value="F:plus-end-directed microtubule motor activity"/>
    <property type="evidence" value="ECO:0007669"/>
    <property type="project" value="TreeGrafter"/>
</dbReference>
<dbReference type="SUPFAM" id="SSF57889">
    <property type="entry name" value="Cysteine-rich domain"/>
    <property type="match status" value="1"/>
</dbReference>
<evidence type="ECO:0000256" key="1">
    <source>
        <dbReference type="ARBA" id="ARBA00004245"/>
    </source>
</evidence>
<dbReference type="GO" id="GO:0072686">
    <property type="term" value="C:mitotic spindle"/>
    <property type="evidence" value="ECO:0007669"/>
    <property type="project" value="TreeGrafter"/>
</dbReference>
<keyword evidence="3" id="KW-0597">Phosphoprotein</keyword>
<evidence type="ECO:0000256" key="5">
    <source>
        <dbReference type="ARBA" id="ARBA00022723"/>
    </source>
</evidence>
<keyword evidence="9 12" id="KW-0505">Motor protein</keyword>
<evidence type="ECO:0000256" key="8">
    <source>
        <dbReference type="ARBA" id="ARBA00022840"/>
    </source>
</evidence>
<dbReference type="PANTHER" id="PTHR47970:SF12">
    <property type="entry name" value="KINESIN FAMILY MEMBER 11"/>
    <property type="match status" value="1"/>
</dbReference>
<evidence type="ECO:0000256" key="13">
    <source>
        <dbReference type="SAM" id="Coils"/>
    </source>
</evidence>
<dbReference type="PROSITE" id="PS50081">
    <property type="entry name" value="ZF_DAG_PE_2"/>
    <property type="match status" value="1"/>
</dbReference>
<dbReference type="PROSITE" id="PS00411">
    <property type="entry name" value="KINESIN_MOTOR_1"/>
    <property type="match status" value="1"/>
</dbReference>
<feature type="coiled-coil region" evidence="13">
    <location>
        <begin position="455"/>
        <end position="669"/>
    </location>
</feature>
<keyword evidence="8 12" id="KW-0067">ATP-binding</keyword>
<dbReference type="InterPro" id="IPR047149">
    <property type="entry name" value="KIF11-like"/>
</dbReference>
<keyword evidence="6 12" id="KW-0547">Nucleotide-binding</keyword>
<sequence>MSATKSRDNSVKRKNVQVVVRVRPLSESERSLGNKNIVSCDFGGKTVSLKNVNASDSLRFIQGQKCFGSYDKVFGPESTQIEVYEGVLAPLMKEVLNGYNCTVFAYGQTGSGKTFTMEGRHDDSNDYTWNTDPTAGIIPRALQQIFSELGVDIDYTVRVSFVELYNEQIFDLLNRNENSQLESLRIFDDKEKGVSIIGAEEVIVLSLKEVYNLLRRGAEKRRTATTLMNMTSSRSHSVFTISVMIREPGLVDGEELLRQGKLNLVDLAGSENIGRSGATDIRAREAGNINTSLLALGRVINALTMSASHIPYRESKLTRILQDSLGGKTITTIIATISPASSNFEESVNTLDYAQRAKNIKNNPEVNLRITRKGLLKEYKDEIDRLRRDLLAAREEKRAFLEKEKSCSAVQVEHEFSSEKLPEPSTSKISDAIKEVNVAEIREKFQNGAQSADDIRSLEQQLNQMKELQTSTQLELEEIRKRELALINENTLLRQNFAECLQKAENGEKKVEEIKQNHLENNKFVMEDLRKKLGATECQRDILNKENTRLREQLDNINKNCEEKVEQIKQVQRKSESCDKLQLDRLQFELDLINKKYEEAKATLVDLDAQCERLMQKLRKCEFERNSYKNDYEQLRAESGKLRSENSEFRKLQSENLSLKSNEKFLERKIVVLELELKKSRSTVQNEPEILSCEKLQEPSTSQFDAIKKGKVAEIREKLQKGAQSADDIRSLEQQLNQMKELQTSTQLELEEIRKRELALINENTLLRQNFAECLQKAENFRDQFKASNEENDKLKLEFKIAEEKKVSLEDKLQEALTDLEQKSKLVAYLQSVMQPKQMQKLPRPRPSLLSSESDYISEIESEYKQCQQLEQQRDELKNDLEMKRRVLAETQNDQKIEDNEIVPLINVRRSIRDQQSCETLSQTTSESLTLRTFVTGTHSNITPGKMRHDIPHRWKRQFVTMASPQGGGEGSILNQNRCQFCFEGFPYFTYVYRCRDCNMVVHKHCKVSVVNTCGLPYECADFYLDAYSGLNGGQMTGWIKLLVLPASTPSGATRFSTSSPVTFAITEKWQNAWAMIEKHSLNFYESDQLALQRNGPPFININLDYEQWRIYNQTTEKPLGGVKENDMSMLIELRMPNRTLLMLTPTSQAKQRWVQALQQATNRRIFIQRRPSSTIVSNQLLLSLEKPRNLCINCTQWLPYNNGNEYLLIGAQEGLFAAAITQNRAPFQIAGIFKVFFCY</sequence>
<dbReference type="GO" id="GO:0090307">
    <property type="term" value="P:mitotic spindle assembly"/>
    <property type="evidence" value="ECO:0007669"/>
    <property type="project" value="TreeGrafter"/>
</dbReference>
<evidence type="ECO:0000256" key="10">
    <source>
        <dbReference type="ARBA" id="ARBA00023212"/>
    </source>
</evidence>
<comment type="similarity">
    <text evidence="11">Belongs to the TRAFAC class myosin-kinesin ATPase superfamily. Kinesin family. KIN-5/BimC subfamily.</text>
</comment>
<dbReference type="Proteomes" id="UP000887563">
    <property type="component" value="Unplaced"/>
</dbReference>
<keyword evidence="10" id="KW-0206">Cytoskeleton</keyword>
<dbReference type="AlphaFoldDB" id="A0A914LC04"/>
<accession>A0A914LC04</accession>
<dbReference type="Gene3D" id="2.30.29.30">
    <property type="entry name" value="Pleckstrin-homology domain (PH domain)/Phosphotyrosine-binding domain (PTB)"/>
    <property type="match status" value="1"/>
</dbReference>
<feature type="coiled-coil region" evidence="13">
    <location>
        <begin position="376"/>
        <end position="403"/>
    </location>
</feature>
<evidence type="ECO:0000313" key="17">
    <source>
        <dbReference type="Proteomes" id="UP000887563"/>
    </source>
</evidence>
<keyword evidence="13" id="KW-0175">Coiled coil</keyword>
<dbReference type="InterPro" id="IPR011993">
    <property type="entry name" value="PH-like_dom_sf"/>
</dbReference>
<dbReference type="GO" id="GO:0046872">
    <property type="term" value="F:metal ion binding"/>
    <property type="evidence" value="ECO:0007669"/>
    <property type="project" value="UniProtKB-KW"/>
</dbReference>
<evidence type="ECO:0000256" key="3">
    <source>
        <dbReference type="ARBA" id="ARBA00022553"/>
    </source>
</evidence>
<feature type="coiled-coil region" evidence="13">
    <location>
        <begin position="729"/>
        <end position="826"/>
    </location>
</feature>
<dbReference type="GO" id="GO:0008017">
    <property type="term" value="F:microtubule binding"/>
    <property type="evidence" value="ECO:0007669"/>
    <property type="project" value="InterPro"/>
</dbReference>
<dbReference type="SUPFAM" id="SSF52540">
    <property type="entry name" value="P-loop containing nucleoside triphosphate hydrolases"/>
    <property type="match status" value="1"/>
</dbReference>
<dbReference type="Gene3D" id="3.30.60.20">
    <property type="match status" value="1"/>
</dbReference>
<keyword evidence="7" id="KW-0862">Zinc</keyword>
<protein>
    <submittedName>
        <fullName evidence="18">Kinesin-like protein</fullName>
    </submittedName>
</protein>
<dbReference type="GO" id="GO:0007018">
    <property type="term" value="P:microtubule-based movement"/>
    <property type="evidence" value="ECO:0007669"/>
    <property type="project" value="InterPro"/>
</dbReference>
<dbReference type="InterPro" id="IPR027417">
    <property type="entry name" value="P-loop_NTPase"/>
</dbReference>
<dbReference type="InterPro" id="IPR046349">
    <property type="entry name" value="C1-like_sf"/>
</dbReference>
<dbReference type="InterPro" id="IPR001849">
    <property type="entry name" value="PH_domain"/>
</dbReference>
<keyword evidence="5" id="KW-0479">Metal-binding</keyword>
<name>A0A914LC04_MELIC</name>
<keyword evidence="4" id="KW-0493">Microtubule</keyword>
<dbReference type="Pfam" id="PF00225">
    <property type="entry name" value="Kinesin"/>
    <property type="match status" value="1"/>
</dbReference>
<dbReference type="GO" id="GO:0051231">
    <property type="term" value="P:spindle elongation"/>
    <property type="evidence" value="ECO:0007669"/>
    <property type="project" value="TreeGrafter"/>
</dbReference>
<evidence type="ECO:0000256" key="9">
    <source>
        <dbReference type="ARBA" id="ARBA00023175"/>
    </source>
</evidence>
<dbReference type="InterPro" id="IPR036961">
    <property type="entry name" value="Kinesin_motor_dom_sf"/>
</dbReference>
<dbReference type="PRINTS" id="PR00380">
    <property type="entry name" value="KINESINHEAVY"/>
</dbReference>
<keyword evidence="2" id="KW-0963">Cytoplasm</keyword>
<dbReference type="PANTHER" id="PTHR47970">
    <property type="entry name" value="KINESIN-LIKE PROTEIN KIF11"/>
    <property type="match status" value="1"/>
</dbReference>
<dbReference type="Gene3D" id="3.40.850.10">
    <property type="entry name" value="Kinesin motor domain"/>
    <property type="match status" value="1"/>
</dbReference>
<feature type="domain" description="Kinesin motor" evidence="15">
    <location>
        <begin position="15"/>
        <end position="360"/>
    </location>
</feature>
<evidence type="ECO:0000259" key="16">
    <source>
        <dbReference type="PROSITE" id="PS50081"/>
    </source>
</evidence>
<dbReference type="GO" id="GO:0005876">
    <property type="term" value="C:spindle microtubule"/>
    <property type="evidence" value="ECO:0007669"/>
    <property type="project" value="TreeGrafter"/>
</dbReference>
<dbReference type="PROSITE" id="PS50003">
    <property type="entry name" value="PH_DOMAIN"/>
    <property type="match status" value="1"/>
</dbReference>
<dbReference type="GO" id="GO:0005524">
    <property type="term" value="F:ATP binding"/>
    <property type="evidence" value="ECO:0007669"/>
    <property type="project" value="UniProtKB-UniRule"/>
</dbReference>
<evidence type="ECO:0000313" key="18">
    <source>
        <dbReference type="WBParaSite" id="Minc3s00388g11452"/>
    </source>
</evidence>